<comment type="caution">
    <text evidence="4">Lacks conserved residue(s) required for the propagation of feature annotation.</text>
</comment>
<protein>
    <submittedName>
        <fullName evidence="11">Disintegrin and metalloproteinase domain-containing protein 32 isoform X1</fullName>
    </submittedName>
</protein>
<keyword evidence="10" id="KW-1185">Reference proteome</keyword>
<reference evidence="11" key="1">
    <citation type="submission" date="2025-08" db="UniProtKB">
        <authorList>
            <consortium name="RefSeq"/>
        </authorList>
    </citation>
    <scope>IDENTIFICATION</scope>
    <source>
        <tissue evidence="11">Liver</tissue>
    </source>
</reference>
<accession>A0ABM2WA68</accession>
<evidence type="ECO:0000256" key="1">
    <source>
        <dbReference type="ARBA" id="ARBA00004167"/>
    </source>
</evidence>
<feature type="domain" description="Disintegrin" evidence="8">
    <location>
        <begin position="389"/>
        <end position="481"/>
    </location>
</feature>
<dbReference type="CDD" id="cd04269">
    <property type="entry name" value="ZnMc_adamalysin_II_like"/>
    <property type="match status" value="1"/>
</dbReference>
<dbReference type="PANTHER" id="PTHR11905">
    <property type="entry name" value="ADAM A DISINTEGRIN AND METALLOPROTEASE DOMAIN"/>
    <property type="match status" value="1"/>
</dbReference>
<feature type="signal peptide" evidence="7">
    <location>
        <begin position="1"/>
        <end position="19"/>
    </location>
</feature>
<dbReference type="InterPro" id="IPR002870">
    <property type="entry name" value="Peptidase_M12B_N"/>
</dbReference>
<comment type="subcellular location">
    <subcellularLocation>
        <location evidence="1">Membrane</location>
        <topology evidence="1">Single-pass membrane protein</topology>
    </subcellularLocation>
</comment>
<proteinExistence type="predicted"/>
<keyword evidence="6" id="KW-0472">Membrane</keyword>
<evidence type="ECO:0000313" key="11">
    <source>
        <dbReference type="RefSeq" id="XP_040587839.1"/>
    </source>
</evidence>
<dbReference type="InterPro" id="IPR024079">
    <property type="entry name" value="MetalloPept_cat_dom_sf"/>
</dbReference>
<evidence type="ECO:0000256" key="7">
    <source>
        <dbReference type="SAM" id="SignalP"/>
    </source>
</evidence>
<dbReference type="PROSITE" id="PS50215">
    <property type="entry name" value="ADAM_MEPRO"/>
    <property type="match status" value="1"/>
</dbReference>
<keyword evidence="11" id="KW-0645">Protease</keyword>
<feature type="compositionally biased region" description="Polar residues" evidence="5">
    <location>
        <begin position="723"/>
        <end position="756"/>
    </location>
</feature>
<dbReference type="RefSeq" id="XP_040587839.1">
    <property type="nucleotide sequence ID" value="XM_040731905.1"/>
</dbReference>
<name>A0ABM2WA68_MESAU</name>
<keyword evidence="7" id="KW-0732">Signal</keyword>
<evidence type="ECO:0000256" key="4">
    <source>
        <dbReference type="PROSITE-ProRule" id="PRU00276"/>
    </source>
</evidence>
<dbReference type="InterPro" id="IPR036436">
    <property type="entry name" value="Disintegrin_dom_sf"/>
</dbReference>
<feature type="domain" description="Peptidase M12B" evidence="9">
    <location>
        <begin position="185"/>
        <end position="382"/>
    </location>
</feature>
<dbReference type="InterPro" id="IPR034027">
    <property type="entry name" value="Reprolysin_adamalysin"/>
</dbReference>
<feature type="chain" id="PRO_5045512737" evidence="7">
    <location>
        <begin position="20"/>
        <end position="756"/>
    </location>
</feature>
<evidence type="ECO:0000256" key="2">
    <source>
        <dbReference type="ARBA" id="ARBA00022692"/>
    </source>
</evidence>
<dbReference type="PANTHER" id="PTHR11905:SF24">
    <property type="entry name" value="DISINTEGRIN AND METALLOPROTEINASE DOMAIN-CONTAINING PROTEIN 32"/>
    <property type="match status" value="1"/>
</dbReference>
<dbReference type="GO" id="GO:0008237">
    <property type="term" value="F:metallopeptidase activity"/>
    <property type="evidence" value="ECO:0007669"/>
    <property type="project" value="UniProtKB-KW"/>
</dbReference>
<feature type="transmembrane region" description="Helical" evidence="6">
    <location>
        <begin position="679"/>
        <end position="700"/>
    </location>
</feature>
<evidence type="ECO:0000256" key="3">
    <source>
        <dbReference type="ARBA" id="ARBA00023157"/>
    </source>
</evidence>
<sequence>MLGTTLCPLLLAMLGRVLASGPDSQSSSVQIIVPEKIEESTSSEEKISYIIPINKKPYIVHLQKSYFLADRFMVYSYNKGSVSSRSAGIPSQCYYQGYVKGYLNSVVTLSTCSGLRGILQFENVSYGIEPLESTITLQHIIYKLGKVEDELTVFNKNSRNIEMPTNYGILINEKPESPLKQSFPLYLEMSIVVDKALYDYLGSDSMIVTNKIIEIISLINSVFSQLKVTIVLSSLELWSDKNRIPTVGEADELLRQFLEWKQSYLTLRPHDVAYLFIYNEYPNYVGATYPGKMCTAGYSAGITMYPKDMTLEAFSVVVTQMLGLSLGISYDDPTKCHCSEATCIMNPRAMQSTGMKVFSNCSLNDFEHFKSNVGAKCLQNKPQMQTQPQAVCGNGKVEGDESCDCGSVQQCGPESCCEPTTCVLKPGKHCDSDSPSQTCCQSCEFLPAEHVCRPPKHTKCDIPEVCNGSSGLCPSDLKVLDGLVCRDGGSICYNGDCPDMNKRCETIYGKGSRNAPFSCYEEIQSQTDRFGNCGKDNQNRYIFCGWRNLICGRLICTYPSPTPYNPPNNSTASVIYAFVRNKVCISVDYGSNVKDDPLKVISGSICDQDRICLNNICVESRHLKSRYNECVSKCSGAKAVCNSLSQCHCMDCNTKSRSALWPHSKDLNMQGLPKKTEKWFLSLYIALILLTSTLLVAAVWKGLKRWLFKEEEFLSSETKSEGNTHTYSKSASEYSTQPQTIRSKSQTSSATPANSY</sequence>
<evidence type="ECO:0000256" key="6">
    <source>
        <dbReference type="SAM" id="Phobius"/>
    </source>
</evidence>
<keyword evidence="3 4" id="KW-1015">Disulfide bond</keyword>
<dbReference type="SMART" id="SM00050">
    <property type="entry name" value="DISIN"/>
    <property type="match status" value="1"/>
</dbReference>
<dbReference type="SUPFAM" id="SSF57552">
    <property type="entry name" value="Blood coagulation inhibitor (disintegrin)"/>
    <property type="match status" value="1"/>
</dbReference>
<dbReference type="Pfam" id="PF08516">
    <property type="entry name" value="ADAM_CR"/>
    <property type="match status" value="1"/>
</dbReference>
<gene>
    <name evidence="11" type="primary">LOC101838551</name>
</gene>
<dbReference type="InterPro" id="IPR006586">
    <property type="entry name" value="ADAM_Cys-rich"/>
</dbReference>
<dbReference type="InterPro" id="IPR001590">
    <property type="entry name" value="Peptidase_M12B"/>
</dbReference>
<dbReference type="SMART" id="SM00608">
    <property type="entry name" value="ACR"/>
    <property type="match status" value="1"/>
</dbReference>
<feature type="disulfide bond" evidence="4">
    <location>
        <begin position="338"/>
        <end position="343"/>
    </location>
</feature>
<keyword evidence="11" id="KW-0378">Hydrolase</keyword>
<dbReference type="Pfam" id="PF01421">
    <property type="entry name" value="Reprolysin"/>
    <property type="match status" value="1"/>
</dbReference>
<dbReference type="Pfam" id="PF01562">
    <property type="entry name" value="Pep_M12B_propep"/>
    <property type="match status" value="1"/>
</dbReference>
<dbReference type="Pfam" id="PF00200">
    <property type="entry name" value="Disintegrin"/>
    <property type="match status" value="1"/>
</dbReference>
<dbReference type="Gene3D" id="3.40.390.10">
    <property type="entry name" value="Collagenase (Catalytic Domain)"/>
    <property type="match status" value="1"/>
</dbReference>
<keyword evidence="6" id="KW-1133">Transmembrane helix</keyword>
<feature type="region of interest" description="Disordered" evidence="5">
    <location>
        <begin position="716"/>
        <end position="756"/>
    </location>
</feature>
<dbReference type="Gene3D" id="4.10.70.10">
    <property type="entry name" value="Disintegrin domain"/>
    <property type="match status" value="1"/>
</dbReference>
<dbReference type="GeneID" id="101838551"/>
<dbReference type="SUPFAM" id="SSF55486">
    <property type="entry name" value="Metalloproteases ('zincins'), catalytic domain"/>
    <property type="match status" value="1"/>
</dbReference>
<evidence type="ECO:0000259" key="8">
    <source>
        <dbReference type="PROSITE" id="PS50214"/>
    </source>
</evidence>
<evidence type="ECO:0000259" key="9">
    <source>
        <dbReference type="PROSITE" id="PS50215"/>
    </source>
</evidence>
<dbReference type="InterPro" id="IPR001762">
    <property type="entry name" value="Disintegrin_dom"/>
</dbReference>
<evidence type="ECO:0000256" key="5">
    <source>
        <dbReference type="SAM" id="MobiDB-lite"/>
    </source>
</evidence>
<dbReference type="Proteomes" id="UP000886700">
    <property type="component" value="Unplaced"/>
</dbReference>
<keyword evidence="11" id="KW-0482">Metalloprotease</keyword>
<evidence type="ECO:0000313" key="10">
    <source>
        <dbReference type="Proteomes" id="UP000886700"/>
    </source>
</evidence>
<organism evidence="10 11">
    <name type="scientific">Mesocricetus auratus</name>
    <name type="common">Golden hamster</name>
    <dbReference type="NCBI Taxonomy" id="10036"/>
    <lineage>
        <taxon>Eukaryota</taxon>
        <taxon>Metazoa</taxon>
        <taxon>Chordata</taxon>
        <taxon>Craniata</taxon>
        <taxon>Vertebrata</taxon>
        <taxon>Euteleostomi</taxon>
        <taxon>Mammalia</taxon>
        <taxon>Eutheria</taxon>
        <taxon>Euarchontoglires</taxon>
        <taxon>Glires</taxon>
        <taxon>Rodentia</taxon>
        <taxon>Myomorpha</taxon>
        <taxon>Muroidea</taxon>
        <taxon>Cricetidae</taxon>
        <taxon>Cricetinae</taxon>
        <taxon>Mesocricetus</taxon>
    </lineage>
</organism>
<keyword evidence="2 6" id="KW-0812">Transmembrane</keyword>
<dbReference type="PROSITE" id="PS50214">
    <property type="entry name" value="DISINTEGRIN_2"/>
    <property type="match status" value="1"/>
</dbReference>